<feature type="repeat" description="HEAT" evidence="2">
    <location>
        <begin position="118"/>
        <end position="156"/>
    </location>
</feature>
<feature type="region of interest" description="Disordered" evidence="3">
    <location>
        <begin position="638"/>
        <end position="661"/>
    </location>
</feature>
<dbReference type="STRING" id="407821.A0A087U5A8"/>
<dbReference type="OrthoDB" id="6424100at2759"/>
<feature type="non-terminal residue" evidence="4">
    <location>
        <position position="901"/>
    </location>
</feature>
<evidence type="ECO:0000313" key="5">
    <source>
        <dbReference type="Proteomes" id="UP000054359"/>
    </source>
</evidence>
<evidence type="ECO:0000256" key="3">
    <source>
        <dbReference type="SAM" id="MobiDB-lite"/>
    </source>
</evidence>
<dbReference type="SUPFAM" id="SSF48371">
    <property type="entry name" value="ARM repeat"/>
    <property type="match status" value="1"/>
</dbReference>
<gene>
    <name evidence="4" type="ORF">X975_19398</name>
</gene>
<dbReference type="InterPro" id="IPR011989">
    <property type="entry name" value="ARM-like"/>
</dbReference>
<dbReference type="InterPro" id="IPR016024">
    <property type="entry name" value="ARM-type_fold"/>
</dbReference>
<evidence type="ECO:0000313" key="4">
    <source>
        <dbReference type="EMBL" id="KFM72547.1"/>
    </source>
</evidence>
<dbReference type="PANTHER" id="PTHR10648:SF1">
    <property type="entry name" value="SERINE_THREONINE-PROTEIN PHOSPHATASE 4 REGULATORY SUBUNIT 1"/>
    <property type="match status" value="1"/>
</dbReference>
<sequence length="901" mass="100192">MLISYLGDENSTVRQTAHSALVSLIEQKLIDSDTVSKKFCPLILHLTENIHPEDIRMESIVLMSKLAVLLGKDVAEELFLDRLFSLCADKANNVRKACASTFGDFCTTVGRETTEELLLPKFVNLCEDQAWCVRKACTENFMPVSCVVSRETRCNELATLYMYLLSDQSRWVRLTAYQALGPFISTFAEPDKTGLYYSKDGVLTVVDVPYLPAEQASSEQHDVAEKTVEKCSTVCENSETSNCNNYSSLDRTNSSKTCDSVVPLCSTEAKLSASEIPGNSCHVGNYCTVIEVNSSNLTSPTVTKEHIEDNTTDCLSKENGIHCDSEHTLSNKLNSGGDSCSVVNSQTTFEINQKCHKSLETTGINFSVDEKEFNNVDEKGFNKFWYEFLFGPKNDSIPNGDLLNDTNGEEGAIENHLDSNIVQNGINSEVESSSLRSITVNGISISSSAALSGPTNCEVIPLLSCNTSVNENTYLKKSFPVNKSHIEKQDVDSHTIEIVHSIENICSQKQNTDISDIPSATSSGSHQESSCLSSNQKCVEEVSIKLKVNEESLVGESAFNSFQYWRTPLPDVEIDAACKDCNVDDAATLMFKSSSDDSAFYEQFFPKRNIKKLDDSFVQTVSVSSGKSNFNNLGCTVKSSEQTSENKEGEPPPSTKQLSVKDQDIVPPDLLSRYLNMTDATWAQTIDAEIARHCAYSLPAVALTLGRRFWPCLKEAFDALSSDLQGFIMMWKVRRTVASSMHQLAVILGPDITSRDLLPVFSRFITDLDEVRVGILQHMYEFLKVLRPEERRGFLPSLPEFLVSSSDADSNEKNWRFRLILAEQLVLVADLFEPEDVREHLVPLTLTLIRDKICEVRRAAVRVMAAVMKRMSQSPTPALTKAVLTELAEKFVQAPKWLHRQ</sequence>
<accession>A0A087U5A8</accession>
<dbReference type="Proteomes" id="UP000054359">
    <property type="component" value="Unassembled WGS sequence"/>
</dbReference>
<feature type="repeat" description="HEAT" evidence="2">
    <location>
        <begin position="841"/>
        <end position="879"/>
    </location>
</feature>
<dbReference type="PROSITE" id="PS50077">
    <property type="entry name" value="HEAT_REPEAT"/>
    <property type="match status" value="3"/>
</dbReference>
<proteinExistence type="predicted"/>
<protein>
    <submittedName>
        <fullName evidence="4">Serine/threonine-protein phosphatase 4 regulatory subunit 1</fullName>
    </submittedName>
</protein>
<name>A0A087U5A8_STEMI</name>
<dbReference type="GO" id="GO:0019888">
    <property type="term" value="F:protein phosphatase regulator activity"/>
    <property type="evidence" value="ECO:0007669"/>
    <property type="project" value="TreeGrafter"/>
</dbReference>
<dbReference type="AlphaFoldDB" id="A0A087U5A8"/>
<organism evidence="4 5">
    <name type="scientific">Stegodyphus mimosarum</name>
    <name type="common">African social velvet spider</name>
    <dbReference type="NCBI Taxonomy" id="407821"/>
    <lineage>
        <taxon>Eukaryota</taxon>
        <taxon>Metazoa</taxon>
        <taxon>Ecdysozoa</taxon>
        <taxon>Arthropoda</taxon>
        <taxon>Chelicerata</taxon>
        <taxon>Arachnida</taxon>
        <taxon>Araneae</taxon>
        <taxon>Araneomorphae</taxon>
        <taxon>Entelegynae</taxon>
        <taxon>Eresoidea</taxon>
        <taxon>Eresidae</taxon>
        <taxon>Stegodyphus</taxon>
    </lineage>
</organism>
<dbReference type="Gene3D" id="1.25.10.10">
    <property type="entry name" value="Leucine-rich Repeat Variant"/>
    <property type="match status" value="3"/>
</dbReference>
<keyword evidence="1" id="KW-0677">Repeat</keyword>
<dbReference type="InterPro" id="IPR051023">
    <property type="entry name" value="PP2A_Regulatory_Subunit_A"/>
</dbReference>
<dbReference type="EMBL" id="KK118249">
    <property type="protein sequence ID" value="KFM72547.1"/>
    <property type="molecule type" value="Genomic_DNA"/>
</dbReference>
<dbReference type="GO" id="GO:0005737">
    <property type="term" value="C:cytoplasm"/>
    <property type="evidence" value="ECO:0007669"/>
    <property type="project" value="TreeGrafter"/>
</dbReference>
<evidence type="ECO:0000256" key="1">
    <source>
        <dbReference type="ARBA" id="ARBA00022737"/>
    </source>
</evidence>
<feature type="repeat" description="HEAT" evidence="2">
    <location>
        <begin position="79"/>
        <end position="117"/>
    </location>
</feature>
<keyword evidence="5" id="KW-1185">Reference proteome</keyword>
<dbReference type="PANTHER" id="PTHR10648">
    <property type="entry name" value="SERINE/THREONINE-PROTEIN PHOSPHATASE PP2A 65 KDA REGULATORY SUBUNIT"/>
    <property type="match status" value="1"/>
</dbReference>
<dbReference type="InterPro" id="IPR021133">
    <property type="entry name" value="HEAT_type_2"/>
</dbReference>
<reference evidence="4 5" key="1">
    <citation type="submission" date="2013-11" db="EMBL/GenBank/DDBJ databases">
        <title>Genome sequencing of Stegodyphus mimosarum.</title>
        <authorList>
            <person name="Bechsgaard J."/>
        </authorList>
    </citation>
    <scope>NUCLEOTIDE SEQUENCE [LARGE SCALE GENOMIC DNA]</scope>
</reference>
<evidence type="ECO:0000256" key="2">
    <source>
        <dbReference type="PROSITE-ProRule" id="PRU00103"/>
    </source>
</evidence>
<dbReference type="OMA" id="KFFNLCS"/>